<gene>
    <name evidence="1" type="ORF">IOQ59_14325</name>
</gene>
<keyword evidence="2" id="KW-1185">Reference proteome</keyword>
<sequence>MLTYEECLDMCDLTSDEVDAIAEHEHVDPMIALAFGQYMITHQGEQKIKRIILDDIEKARREGNRGHEALLQKVLEHFIATHPEHDSRKSAAA</sequence>
<protein>
    <submittedName>
        <fullName evidence="1">Uncharacterized protein</fullName>
    </submittedName>
</protein>
<dbReference type="AlphaFoldDB" id="A0A8J7JZ72"/>
<reference evidence="1" key="1">
    <citation type="submission" date="2020-10" db="EMBL/GenBank/DDBJ databases">
        <title>Bacterium isolated from coastal waters sediment.</title>
        <authorList>
            <person name="Chen R.-J."/>
            <person name="Lu D.-C."/>
            <person name="Zhu K.-L."/>
            <person name="Du Z.-J."/>
        </authorList>
    </citation>
    <scope>NUCLEOTIDE SEQUENCE</scope>
    <source>
        <strain evidence="1">N1Y112</strain>
    </source>
</reference>
<dbReference type="RefSeq" id="WP_193954071.1">
    <property type="nucleotide sequence ID" value="NZ_JADEYS010000015.1"/>
</dbReference>
<dbReference type="EMBL" id="JADEYS010000015">
    <property type="protein sequence ID" value="MBE9398433.1"/>
    <property type="molecule type" value="Genomic_DNA"/>
</dbReference>
<comment type="caution">
    <text evidence="1">The sequence shown here is derived from an EMBL/GenBank/DDBJ whole genome shotgun (WGS) entry which is preliminary data.</text>
</comment>
<proteinExistence type="predicted"/>
<evidence type="ECO:0000313" key="2">
    <source>
        <dbReference type="Proteomes" id="UP000640333"/>
    </source>
</evidence>
<accession>A0A8J7JZ72</accession>
<evidence type="ECO:0000313" key="1">
    <source>
        <dbReference type="EMBL" id="MBE9398433.1"/>
    </source>
</evidence>
<dbReference type="Proteomes" id="UP000640333">
    <property type="component" value="Unassembled WGS sequence"/>
</dbReference>
<name>A0A8J7JZ72_9GAMM</name>
<organism evidence="1 2">
    <name type="scientific">Pontibacterium sinense</name>
    <dbReference type="NCBI Taxonomy" id="2781979"/>
    <lineage>
        <taxon>Bacteria</taxon>
        <taxon>Pseudomonadati</taxon>
        <taxon>Pseudomonadota</taxon>
        <taxon>Gammaproteobacteria</taxon>
        <taxon>Oceanospirillales</taxon>
        <taxon>Oceanospirillaceae</taxon>
        <taxon>Pontibacterium</taxon>
    </lineage>
</organism>